<reference evidence="2" key="1">
    <citation type="submission" date="2021-01" db="EMBL/GenBank/DDBJ databases">
        <authorList>
            <consortium name="Genoscope - CEA"/>
            <person name="William W."/>
        </authorList>
    </citation>
    <scope>NUCLEOTIDE SEQUENCE</scope>
</reference>
<sequence length="363" mass="43174">MLADKTSFYVNQNSLQPKQHSKRQLDIQYVAQTFEKTQSINNLQDMFPDNKSIELSNSITNEESEIEKLSQAYADKYYYEMKFEQYQNLLTQQQGTITKLLNEKKDLLARLESAKSNEKEISLLQQLEIKFIESQKEKQQLQNESQQYKYQVEQLLTANNELQQSFQSLHNQFVEYKDKQDNYSIKQQELIAKLTDDIGNQKYLQEIHSQIQTIKISNNLLTEQLSQQELNFQIKLQEIQEKQVIQTNELTQDFESQIEQKEEELHIIKMELEKFKSESQKLQNENCLLQNQIQQLNQSYQDDVQAQAQLLSEQVAEYKIVIQNLENQLYQMNQEIKQRDRSSSKDSMINSRLISNYISRYKQ</sequence>
<evidence type="ECO:0000256" key="1">
    <source>
        <dbReference type="SAM" id="Coils"/>
    </source>
</evidence>
<dbReference type="OrthoDB" id="301906at2759"/>
<name>A0A8S1LMW4_9CILI</name>
<proteinExistence type="predicted"/>
<dbReference type="Proteomes" id="UP000692954">
    <property type="component" value="Unassembled WGS sequence"/>
</dbReference>
<evidence type="ECO:0000313" key="3">
    <source>
        <dbReference type="Proteomes" id="UP000692954"/>
    </source>
</evidence>
<dbReference type="AlphaFoldDB" id="A0A8S1LMW4"/>
<gene>
    <name evidence="2" type="ORF">PSON_ATCC_30995.1.T0250185</name>
</gene>
<keyword evidence="3" id="KW-1185">Reference proteome</keyword>
<evidence type="ECO:0000313" key="2">
    <source>
        <dbReference type="EMBL" id="CAD8069310.1"/>
    </source>
</evidence>
<accession>A0A8S1LMW4</accession>
<dbReference type="EMBL" id="CAJJDN010000025">
    <property type="protein sequence ID" value="CAD8069310.1"/>
    <property type="molecule type" value="Genomic_DNA"/>
</dbReference>
<organism evidence="2 3">
    <name type="scientific">Paramecium sonneborni</name>
    <dbReference type="NCBI Taxonomy" id="65129"/>
    <lineage>
        <taxon>Eukaryota</taxon>
        <taxon>Sar</taxon>
        <taxon>Alveolata</taxon>
        <taxon>Ciliophora</taxon>
        <taxon>Intramacronucleata</taxon>
        <taxon>Oligohymenophorea</taxon>
        <taxon>Peniculida</taxon>
        <taxon>Parameciidae</taxon>
        <taxon>Paramecium</taxon>
    </lineage>
</organism>
<protein>
    <submittedName>
        <fullName evidence="2">Uncharacterized protein</fullName>
    </submittedName>
</protein>
<keyword evidence="1" id="KW-0175">Coiled coil</keyword>
<comment type="caution">
    <text evidence="2">The sequence shown here is derived from an EMBL/GenBank/DDBJ whole genome shotgun (WGS) entry which is preliminary data.</text>
</comment>
<feature type="coiled-coil region" evidence="1">
    <location>
        <begin position="97"/>
        <end position="179"/>
    </location>
</feature>
<feature type="coiled-coil region" evidence="1">
    <location>
        <begin position="244"/>
        <end position="342"/>
    </location>
</feature>